<evidence type="ECO:0000313" key="9">
    <source>
        <dbReference type="Proteomes" id="UP001548713"/>
    </source>
</evidence>
<dbReference type="RefSeq" id="WP_353984442.1">
    <property type="nucleotide sequence ID" value="NZ_JBEWLY010000017.1"/>
</dbReference>
<dbReference type="InterPro" id="IPR002155">
    <property type="entry name" value="Thiolase"/>
</dbReference>
<keyword evidence="9" id="KW-1185">Reference proteome</keyword>
<comment type="caution">
    <text evidence="8">The sequence shown here is derived from an EMBL/GenBank/DDBJ whole genome shotgun (WGS) entry which is preliminary data.</text>
</comment>
<name>A0ABV2D3T5_9SPHN</name>
<dbReference type="NCBIfam" id="TIGR01930">
    <property type="entry name" value="AcCoA-C-Actrans"/>
    <property type="match status" value="1"/>
</dbReference>
<dbReference type="PANTHER" id="PTHR43853:SF21">
    <property type="entry name" value="STEROID 3-KETOACYL-COA THIOLASE"/>
    <property type="match status" value="1"/>
</dbReference>
<feature type="domain" description="Thiolase N-terminal" evidence="6">
    <location>
        <begin position="4"/>
        <end position="247"/>
    </location>
</feature>
<sequence>MQSVVIAGYARSPFHLANKGALARVRPDDLTAQVIRGLIQRTGVEVADIEDVIVGCAFPEGEQGLNMARLIALLADLPLSVGGMTVNRFCGSSMSAVQIAMGQIAIGAGEAFICAGVESMTRVPMMGFNPLPNPELAKKSSAYMSMGETAENVATKYQIGRDEQEAFAVESQKRAAAARDNGKFADEIVPIQTKAGVVSEDGAIRAETTAEALAGLKPAFDAQGSVTAGTSSPVTDGAAAVLVTTEEYAKTHGLPILARIKSVSISGCAPETMGLGPILSSQKALERAGIEVKDLSVVELNEAFASQALACMGDLGLDPARTNIDGGAIALGHPLGATGARIVGKAASLLKREGGKYALATQCIGGGQGIATVLEAVD</sequence>
<dbReference type="PROSITE" id="PS00098">
    <property type="entry name" value="THIOLASE_1"/>
    <property type="match status" value="1"/>
</dbReference>
<dbReference type="PIRSF" id="PIRSF000429">
    <property type="entry name" value="Ac-CoA_Ac_transf"/>
    <property type="match status" value="1"/>
</dbReference>
<gene>
    <name evidence="8" type="ORF">ABVV53_10835</name>
</gene>
<dbReference type="InterPro" id="IPR020617">
    <property type="entry name" value="Thiolase_C"/>
</dbReference>
<evidence type="ECO:0000259" key="7">
    <source>
        <dbReference type="Pfam" id="PF02803"/>
    </source>
</evidence>
<evidence type="ECO:0000256" key="5">
    <source>
        <dbReference type="RuleBase" id="RU003557"/>
    </source>
</evidence>
<dbReference type="PANTHER" id="PTHR43853">
    <property type="entry name" value="3-KETOACYL-COA THIOLASE, PEROXISOMAL"/>
    <property type="match status" value="1"/>
</dbReference>
<keyword evidence="3 5" id="KW-0808">Transferase</keyword>
<organism evidence="8 9">
    <name type="scientific">Novosphingobium kalidii</name>
    <dbReference type="NCBI Taxonomy" id="3230299"/>
    <lineage>
        <taxon>Bacteria</taxon>
        <taxon>Pseudomonadati</taxon>
        <taxon>Pseudomonadota</taxon>
        <taxon>Alphaproteobacteria</taxon>
        <taxon>Sphingomonadales</taxon>
        <taxon>Sphingomonadaceae</taxon>
        <taxon>Novosphingobium</taxon>
    </lineage>
</organism>
<reference evidence="8 9" key="1">
    <citation type="submission" date="2024-07" db="EMBL/GenBank/DDBJ databases">
        <title>Novosphingobium kalidii RD2P27.</title>
        <authorList>
            <person name="Sun J.-Q."/>
        </authorList>
    </citation>
    <scope>NUCLEOTIDE SEQUENCE [LARGE SCALE GENOMIC DNA]</scope>
    <source>
        <strain evidence="8 9">RD2P27</strain>
    </source>
</reference>
<dbReference type="EC" id="2.3.1.-" evidence="8"/>
<proteinExistence type="inferred from homology"/>
<dbReference type="PROSITE" id="PS00737">
    <property type="entry name" value="THIOLASE_2"/>
    <property type="match status" value="1"/>
</dbReference>
<dbReference type="SUPFAM" id="SSF53901">
    <property type="entry name" value="Thiolase-like"/>
    <property type="match status" value="2"/>
</dbReference>
<dbReference type="Pfam" id="PF00108">
    <property type="entry name" value="Thiolase_N"/>
    <property type="match status" value="1"/>
</dbReference>
<dbReference type="InterPro" id="IPR020613">
    <property type="entry name" value="Thiolase_CS"/>
</dbReference>
<protein>
    <submittedName>
        <fullName evidence="8">Thiolase family protein</fullName>
        <ecNumber evidence="8">2.3.1.-</ecNumber>
    </submittedName>
</protein>
<accession>A0ABV2D3T5</accession>
<feature type="domain" description="Thiolase C-terminal" evidence="7">
    <location>
        <begin position="255"/>
        <end position="375"/>
    </location>
</feature>
<evidence type="ECO:0000256" key="2">
    <source>
        <dbReference type="ARBA" id="ARBA00010982"/>
    </source>
</evidence>
<dbReference type="EMBL" id="JBEWLY010000017">
    <property type="protein sequence ID" value="MET1755949.1"/>
    <property type="molecule type" value="Genomic_DNA"/>
</dbReference>
<evidence type="ECO:0000313" key="8">
    <source>
        <dbReference type="EMBL" id="MET1755949.1"/>
    </source>
</evidence>
<dbReference type="Gene3D" id="3.40.47.10">
    <property type="match status" value="1"/>
</dbReference>
<comment type="similarity">
    <text evidence="2 5">Belongs to the thiolase-like superfamily. Thiolase family.</text>
</comment>
<evidence type="ECO:0000256" key="3">
    <source>
        <dbReference type="ARBA" id="ARBA00022679"/>
    </source>
</evidence>
<dbReference type="CDD" id="cd00751">
    <property type="entry name" value="thiolase"/>
    <property type="match status" value="1"/>
</dbReference>
<dbReference type="GO" id="GO:0016746">
    <property type="term" value="F:acyltransferase activity"/>
    <property type="evidence" value="ECO:0007669"/>
    <property type="project" value="UniProtKB-KW"/>
</dbReference>
<dbReference type="InterPro" id="IPR016039">
    <property type="entry name" value="Thiolase-like"/>
</dbReference>
<evidence type="ECO:0000256" key="4">
    <source>
        <dbReference type="ARBA" id="ARBA00023315"/>
    </source>
</evidence>
<comment type="pathway">
    <text evidence="1">Lipid metabolism.</text>
</comment>
<dbReference type="InterPro" id="IPR020615">
    <property type="entry name" value="Thiolase_acyl_enz_int_AS"/>
</dbReference>
<evidence type="ECO:0000259" key="6">
    <source>
        <dbReference type="Pfam" id="PF00108"/>
    </source>
</evidence>
<dbReference type="Proteomes" id="UP001548713">
    <property type="component" value="Unassembled WGS sequence"/>
</dbReference>
<dbReference type="InterPro" id="IPR050215">
    <property type="entry name" value="Thiolase-like_sf_Thiolase"/>
</dbReference>
<dbReference type="Pfam" id="PF02803">
    <property type="entry name" value="Thiolase_C"/>
    <property type="match status" value="1"/>
</dbReference>
<keyword evidence="4 5" id="KW-0012">Acyltransferase</keyword>
<evidence type="ECO:0000256" key="1">
    <source>
        <dbReference type="ARBA" id="ARBA00005189"/>
    </source>
</evidence>
<dbReference type="InterPro" id="IPR020616">
    <property type="entry name" value="Thiolase_N"/>
</dbReference>